<dbReference type="GO" id="GO:0061630">
    <property type="term" value="F:ubiquitin protein ligase activity"/>
    <property type="evidence" value="ECO:0007669"/>
    <property type="project" value="UniProtKB-UniRule"/>
</dbReference>
<evidence type="ECO:0000313" key="3">
    <source>
        <dbReference type="Proteomes" id="UP000269396"/>
    </source>
</evidence>
<dbReference type="EC" id="2.3.2.27" evidence="1"/>
<sequence>MNEHSLLLAYLGLPLTPSDLLILLTSPESNSFNVSPSNTTAPMSSSSSSSTNSLNFIQPEKLLHISLLSESLWLARLITSWCLTGRQSLSRQIYQSLYNRYVNNDKTNNTLSIIHDLIPYPNAHLPNLIQLPKEYTNLLLLATDMDLLLRIHSCRVILLSDQARRITEMPAPYRDSFGETDPDLRRGNPLFLVESEYERINQLWISHQLASSTSSDLITPSNLQFGLY</sequence>
<evidence type="ECO:0000313" key="2">
    <source>
        <dbReference type="EMBL" id="VDP64522.1"/>
    </source>
</evidence>
<organism evidence="2 3">
    <name type="scientific">Schistosoma mattheei</name>
    <dbReference type="NCBI Taxonomy" id="31246"/>
    <lineage>
        <taxon>Eukaryota</taxon>
        <taxon>Metazoa</taxon>
        <taxon>Spiralia</taxon>
        <taxon>Lophotrochozoa</taxon>
        <taxon>Platyhelminthes</taxon>
        <taxon>Trematoda</taxon>
        <taxon>Digenea</taxon>
        <taxon>Strigeidida</taxon>
        <taxon>Schistosomatoidea</taxon>
        <taxon>Schistosomatidae</taxon>
        <taxon>Schistosoma</taxon>
    </lineage>
</organism>
<reference evidence="2 3" key="1">
    <citation type="submission" date="2018-11" db="EMBL/GenBank/DDBJ databases">
        <authorList>
            <consortium name="Pathogen Informatics"/>
        </authorList>
    </citation>
    <scope>NUCLEOTIDE SEQUENCE [LARGE SCALE GENOMIC DNA]</scope>
    <source>
        <strain>Denwood</strain>
        <strain evidence="3">Zambia</strain>
    </source>
</reference>
<keyword evidence="1" id="KW-0862">Zinc</keyword>
<dbReference type="GO" id="GO:0008270">
    <property type="term" value="F:zinc ion binding"/>
    <property type="evidence" value="ECO:0007669"/>
    <property type="project" value="UniProtKB-UniRule"/>
</dbReference>
<keyword evidence="1" id="KW-0479">Metal-binding</keyword>
<dbReference type="PANTHER" id="PTHR21497">
    <property type="entry name" value="UBIQUITIN LIGASE E3 ALPHA-RELATED"/>
    <property type="match status" value="1"/>
</dbReference>
<name>A0A183PHN9_9TREM</name>
<dbReference type="Pfam" id="PF18995">
    <property type="entry name" value="PRT6_C"/>
    <property type="match status" value="1"/>
</dbReference>
<comment type="catalytic activity">
    <reaction evidence="1">
        <text>S-ubiquitinyl-[E2 ubiquitin-conjugating enzyme]-L-cysteine + [acceptor protein]-L-lysine = [E2 ubiquitin-conjugating enzyme]-L-cysteine + N(6)-ubiquitinyl-[acceptor protein]-L-lysine.</text>
        <dbReference type="EC" id="2.3.2.27"/>
    </reaction>
</comment>
<dbReference type="PANTHER" id="PTHR21497:SF24">
    <property type="entry name" value="E3 UBIQUITIN-PROTEIN LIGASE UBR1"/>
    <property type="match status" value="1"/>
</dbReference>
<proteinExistence type="inferred from homology"/>
<dbReference type="GO" id="GO:0071596">
    <property type="term" value="P:ubiquitin-dependent protein catabolic process via the N-end rule pathway"/>
    <property type="evidence" value="ECO:0007669"/>
    <property type="project" value="UniProtKB-UniRule"/>
</dbReference>
<dbReference type="InterPro" id="IPR039164">
    <property type="entry name" value="UBR1-like"/>
</dbReference>
<gene>
    <name evidence="2" type="ORF">SMTD_LOCUS13875</name>
</gene>
<dbReference type="AlphaFoldDB" id="A0A183PHN9"/>
<comment type="pathway">
    <text evidence="1">Protein modification; protein ubiquitination.</text>
</comment>
<comment type="function">
    <text evidence="1">Ubiquitin ligase protein which is a component of the N-end rule pathway. Recognizes and binds to proteins bearing specific N-terminal residues that are destabilizing according to the N-end rule, leading to their ubiquitination and subsequent degradation.</text>
</comment>
<dbReference type="GO" id="GO:0016567">
    <property type="term" value="P:protein ubiquitination"/>
    <property type="evidence" value="ECO:0007669"/>
    <property type="project" value="UniProtKB-UniRule"/>
</dbReference>
<dbReference type="UniPathway" id="UPA00143"/>
<keyword evidence="1" id="KW-0833">Ubl conjugation pathway</keyword>
<comment type="similarity">
    <text evidence="1">Belongs to the E3 ubiquitin-protein ligase UBR1-like family.</text>
</comment>
<accession>A0A183PHN9</accession>
<dbReference type="InterPro" id="IPR044046">
    <property type="entry name" value="E3_ligase_UBR-like_C"/>
</dbReference>
<dbReference type="GO" id="GO:0005737">
    <property type="term" value="C:cytoplasm"/>
    <property type="evidence" value="ECO:0007669"/>
    <property type="project" value="TreeGrafter"/>
</dbReference>
<dbReference type="EMBL" id="UZAL01034000">
    <property type="protein sequence ID" value="VDP64522.1"/>
    <property type="molecule type" value="Genomic_DNA"/>
</dbReference>
<dbReference type="GO" id="GO:0000151">
    <property type="term" value="C:ubiquitin ligase complex"/>
    <property type="evidence" value="ECO:0007669"/>
    <property type="project" value="TreeGrafter"/>
</dbReference>
<dbReference type="Proteomes" id="UP000269396">
    <property type="component" value="Unassembled WGS sequence"/>
</dbReference>
<keyword evidence="1" id="KW-0808">Transferase</keyword>
<dbReference type="STRING" id="31246.A0A183PHN9"/>
<evidence type="ECO:0000256" key="1">
    <source>
        <dbReference type="RuleBase" id="RU366018"/>
    </source>
</evidence>
<keyword evidence="1" id="KW-0863">Zinc-finger</keyword>
<keyword evidence="3" id="KW-1185">Reference proteome</keyword>
<protein>
    <recommendedName>
        <fullName evidence="1">E3 ubiquitin-protein ligase</fullName>
        <ecNumber evidence="1">2.3.2.27</ecNumber>
    </recommendedName>
</protein>